<feature type="domain" description="Peptidase M20 dimerisation" evidence="5">
    <location>
        <begin position="216"/>
        <end position="313"/>
    </location>
</feature>
<keyword evidence="3" id="KW-0862">Zinc</keyword>
<name>A0A6N8CS86_9BACI</name>
<proteinExistence type="inferred from homology"/>
<dbReference type="GO" id="GO:0046872">
    <property type="term" value="F:metal ion binding"/>
    <property type="evidence" value="ECO:0007669"/>
    <property type="project" value="UniProtKB-KW"/>
</dbReference>
<dbReference type="NCBIfam" id="NF006768">
    <property type="entry name" value="PRK09290.1-1"/>
    <property type="match status" value="1"/>
</dbReference>
<dbReference type="Pfam" id="PF07687">
    <property type="entry name" value="M20_dimer"/>
    <property type="match status" value="1"/>
</dbReference>
<dbReference type="Gene3D" id="3.40.630.10">
    <property type="entry name" value="Zn peptidases"/>
    <property type="match status" value="1"/>
</dbReference>
<evidence type="ECO:0000256" key="1">
    <source>
        <dbReference type="ARBA" id="ARBA00006153"/>
    </source>
</evidence>
<feature type="binding site" evidence="4">
    <location>
        <position position="219"/>
    </location>
    <ligand>
        <name>allantoate</name>
        <dbReference type="ChEBI" id="CHEBI:17536"/>
    </ligand>
</feature>
<keyword evidence="7" id="KW-1185">Reference proteome</keyword>
<dbReference type="Proteomes" id="UP000440978">
    <property type="component" value="Unassembled WGS sequence"/>
</dbReference>
<reference evidence="6 7" key="1">
    <citation type="submission" date="2019-11" db="EMBL/GenBank/DDBJ databases">
        <title>Terrilactibacillus tamarindus sp. nov. BCM23-1 isolated from bark of Tamarindus indica.</title>
        <authorList>
            <person name="Kingkaew E."/>
            <person name="Tanasupawat S."/>
        </authorList>
    </citation>
    <scope>NUCLEOTIDE SEQUENCE [LARGE SCALE GENOMIC DNA]</scope>
    <source>
        <strain evidence="6 7">BCM23-1</strain>
    </source>
</reference>
<feature type="binding site" evidence="3">
    <location>
        <position position="96"/>
    </location>
    <ligand>
        <name>Zn(2+)</name>
        <dbReference type="ChEBI" id="CHEBI:29105"/>
        <label>1</label>
    </ligand>
</feature>
<evidence type="ECO:0000256" key="4">
    <source>
        <dbReference type="PIRSR" id="PIRSR001235-2"/>
    </source>
</evidence>
<sequence length="413" mass="45997">MKVKTPYAIQDEISKMLDWLASFGATDNNGVTRLLYSSPWIRAQQDLKEKMHSFGFQTHFDDVGNLFGRIEGTVEREQVILTGSHIDSVIEGGKYDGAYGIVASLLAAKELFHKYGKPKKTIEVVSLCEEEGSRFPLSFWGSGSITGKHHFDEIYSLTDNDGIPFKKAMASAGFGLNNYPNPRRDDIACFLEVHVEQGIILENSKQTLGVVSHIVGQKRFTITLTGQSNHAGTTPMNARKDALATACDLIHHLTNKAKQQSDLVATVGNIQVKPNVVNVVAGEATFTLDVRHHQQESLTTFCSEVFDYFQKVTDEQHIKLNIEQWMDDKPVKMDETLMSKMTDIIKKEKIPFRQMVSGAGHDSQVFGTFCPTALLFVPSHQGISHSPKEYTTPEDLATGVNILTSFLYELAYT</sequence>
<keyword evidence="3" id="KW-0479">Metal-binding</keyword>
<dbReference type="CDD" id="cd03884">
    <property type="entry name" value="M20_bAS"/>
    <property type="match status" value="1"/>
</dbReference>
<feature type="binding site" evidence="3">
    <location>
        <position position="194"/>
    </location>
    <ligand>
        <name>Zn(2+)</name>
        <dbReference type="ChEBI" id="CHEBI:29105"/>
        <label>1</label>
    </ligand>
</feature>
<dbReference type="NCBIfam" id="TIGR01879">
    <property type="entry name" value="hydantase"/>
    <property type="match status" value="1"/>
</dbReference>
<dbReference type="NCBIfam" id="NF006771">
    <property type="entry name" value="PRK09290.1-5"/>
    <property type="match status" value="1"/>
</dbReference>
<gene>
    <name evidence="6" type="primary">allC</name>
    <name evidence="6" type="ORF">GMB86_02310</name>
</gene>
<dbReference type="InterPro" id="IPR011650">
    <property type="entry name" value="Peptidase_M20_dimer"/>
</dbReference>
<dbReference type="PANTHER" id="PTHR32494">
    <property type="entry name" value="ALLANTOATE DEIMINASE-RELATED"/>
    <property type="match status" value="1"/>
</dbReference>
<feature type="binding site" evidence="4">
    <location>
        <position position="291"/>
    </location>
    <ligand>
        <name>allantoate</name>
        <dbReference type="ChEBI" id="CHEBI:17536"/>
    </ligand>
</feature>
<evidence type="ECO:0000313" key="7">
    <source>
        <dbReference type="Proteomes" id="UP000440978"/>
    </source>
</evidence>
<comment type="caution">
    <text evidence="6">The sequence shown here is derived from an EMBL/GenBank/DDBJ whole genome shotgun (WGS) entry which is preliminary data.</text>
</comment>
<evidence type="ECO:0000256" key="2">
    <source>
        <dbReference type="ARBA" id="ARBA00022801"/>
    </source>
</evidence>
<dbReference type="AlphaFoldDB" id="A0A6N8CS86"/>
<comment type="cofactor">
    <cofactor evidence="3">
        <name>Zn(2+)</name>
        <dbReference type="ChEBI" id="CHEBI:29105"/>
    </cofactor>
    <text evidence="3">Binds 2 Zn(2+) ions per subunit.</text>
</comment>
<dbReference type="InterPro" id="IPR010158">
    <property type="entry name" value="Amidase_Cbmase"/>
</dbReference>
<feature type="binding site" evidence="3">
    <location>
        <position position="85"/>
    </location>
    <ligand>
        <name>Zn(2+)</name>
        <dbReference type="ChEBI" id="CHEBI:29105"/>
        <label>1</label>
    </ligand>
</feature>
<keyword evidence="2 6" id="KW-0378">Hydrolase</keyword>
<comment type="similarity">
    <text evidence="1">Belongs to the peptidase M20 family.</text>
</comment>
<dbReference type="Gene3D" id="3.30.70.360">
    <property type="match status" value="1"/>
</dbReference>
<dbReference type="Pfam" id="PF01546">
    <property type="entry name" value="Peptidase_M20"/>
    <property type="match status" value="1"/>
</dbReference>
<dbReference type="GO" id="GO:0047652">
    <property type="term" value="F:allantoate deiminase activity"/>
    <property type="evidence" value="ECO:0007669"/>
    <property type="project" value="UniProtKB-EC"/>
</dbReference>
<evidence type="ECO:0000313" key="6">
    <source>
        <dbReference type="EMBL" id="MTT30846.1"/>
    </source>
</evidence>
<accession>A0A6N8CS86</accession>
<protein>
    <submittedName>
        <fullName evidence="6">Allantoate deiminase</fullName>
        <ecNumber evidence="6">3.5.3.9</ecNumber>
    </submittedName>
</protein>
<evidence type="ECO:0000259" key="5">
    <source>
        <dbReference type="Pfam" id="PF07687"/>
    </source>
</evidence>
<dbReference type="OrthoDB" id="9808195at2"/>
<dbReference type="EMBL" id="WNHB01000003">
    <property type="protein sequence ID" value="MTT30846.1"/>
    <property type="molecule type" value="Genomic_DNA"/>
</dbReference>
<evidence type="ECO:0000256" key="3">
    <source>
        <dbReference type="PIRSR" id="PIRSR001235-1"/>
    </source>
</evidence>
<feature type="binding site" evidence="3">
    <location>
        <position position="131"/>
    </location>
    <ligand>
        <name>Zn(2+)</name>
        <dbReference type="ChEBI" id="CHEBI:29105"/>
        <label>2</label>
    </ligand>
</feature>
<organism evidence="6 7">
    <name type="scientific">Terrilactibacillus tamarindi</name>
    <dbReference type="NCBI Taxonomy" id="2599694"/>
    <lineage>
        <taxon>Bacteria</taxon>
        <taxon>Bacillati</taxon>
        <taxon>Bacillota</taxon>
        <taxon>Bacilli</taxon>
        <taxon>Bacillales</taxon>
        <taxon>Bacillaceae</taxon>
        <taxon>Terrilactibacillus</taxon>
    </lineage>
</organism>
<dbReference type="RefSeq" id="WP_155216442.1">
    <property type="nucleotide sequence ID" value="NZ_WNHB01000003.1"/>
</dbReference>
<dbReference type="SUPFAM" id="SSF53187">
    <property type="entry name" value="Zn-dependent exopeptidases"/>
    <property type="match status" value="1"/>
</dbReference>
<dbReference type="InterPro" id="IPR002933">
    <property type="entry name" value="Peptidase_M20"/>
</dbReference>
<feature type="binding site" evidence="4">
    <location>
        <position position="278"/>
    </location>
    <ligand>
        <name>allantoate</name>
        <dbReference type="ChEBI" id="CHEBI:17536"/>
    </ligand>
</feature>
<dbReference type="PANTHER" id="PTHR32494:SF5">
    <property type="entry name" value="ALLANTOATE AMIDOHYDROLASE"/>
    <property type="match status" value="1"/>
</dbReference>
<dbReference type="InterPro" id="IPR036264">
    <property type="entry name" value="Bact_exopeptidase_dim_dom"/>
</dbReference>
<dbReference type="EC" id="3.5.3.9" evidence="6"/>
<dbReference type="SUPFAM" id="SSF55031">
    <property type="entry name" value="Bacterial exopeptidase dimerisation domain"/>
    <property type="match status" value="1"/>
</dbReference>
<dbReference type="PIRSF" id="PIRSF001235">
    <property type="entry name" value="Amidase_carbamoylase"/>
    <property type="match status" value="1"/>
</dbReference>
<feature type="binding site" evidence="3">
    <location>
        <position position="385"/>
    </location>
    <ligand>
        <name>Zn(2+)</name>
        <dbReference type="ChEBI" id="CHEBI:29105"/>
        <label>2</label>
    </ligand>
</feature>
<feature type="binding site" evidence="3">
    <location>
        <position position="96"/>
    </location>
    <ligand>
        <name>Zn(2+)</name>
        <dbReference type="ChEBI" id="CHEBI:29105"/>
        <label>2</label>
    </ligand>
</feature>